<reference evidence="2 3" key="1">
    <citation type="submission" date="2021-05" db="EMBL/GenBank/DDBJ databases">
        <title>Bacteria Genome sequencing.</title>
        <authorList>
            <person name="Takabe Y."/>
            <person name="Nakajima Y."/>
            <person name="Suzuki S."/>
            <person name="Shiozaki T."/>
        </authorList>
    </citation>
    <scope>NUCLEOTIDE SEQUENCE [LARGE SCALE GENOMIC DNA]</scope>
    <source>
        <strain evidence="2 3">AI_62</strain>
    </source>
</reference>
<feature type="transmembrane region" description="Helical" evidence="1">
    <location>
        <begin position="355"/>
        <end position="377"/>
    </location>
</feature>
<dbReference type="InterPro" id="IPR010364">
    <property type="entry name" value="Uncharacterised_IM_CreD"/>
</dbReference>
<dbReference type="RefSeq" id="WP_220748621.1">
    <property type="nucleotide sequence ID" value="NZ_BPFH01000003.1"/>
</dbReference>
<evidence type="ECO:0000313" key="2">
    <source>
        <dbReference type="EMBL" id="GIT95106.1"/>
    </source>
</evidence>
<proteinExistence type="predicted"/>
<keyword evidence="3" id="KW-1185">Reference proteome</keyword>
<name>A0ABQ4NL08_9RHOB</name>
<accession>A0ABQ4NL08</accession>
<sequence length="447" mass="48276">MRSAGVRFFIVFVLTLLMVIPLWMVGGIVRERSDYAESTQRTIGREWGGAQTVSGPVLVIPVEGIAYRLETREVVDRVTGDTTTETIETPYAVRRDPVILRPEDLDISVATASQIRSRGIFEVPVYTAETELAASFDTTRAATALEADETLQWDATVLRLGLSSNSGVRPGAEIKGPNGPLDLRPFGDGTSGGIEGDLGAVSGRVAVSARLTLNGSSSFRVTPDGRTTRVTMSGDWPDPGFTGAFLPETRTVTAEGFTATWAVPHLARAMPQVTRGDANRAFGFGTDFVQLGDFYQKAWRAARYGILFIALTFLCVLLTERRGQPTHPVQYVLIGLAQSLFVLLMVAYAEQVGFALAYGGAAAATIALLVMFGAIGLRLGRRTWVLGGLLMVLYAVLYLILTATDLALLAGATLAFLALAATMIVTRNEEWFGPKGPRDGFRRRTKD</sequence>
<dbReference type="PANTHER" id="PTHR30092:SF0">
    <property type="entry name" value="INNER MEMBRANE PROTEIN CRED"/>
    <property type="match status" value="1"/>
</dbReference>
<feature type="transmembrane region" description="Helical" evidence="1">
    <location>
        <begin position="331"/>
        <end position="349"/>
    </location>
</feature>
<keyword evidence="1" id="KW-0812">Transmembrane</keyword>
<feature type="transmembrane region" description="Helical" evidence="1">
    <location>
        <begin position="407"/>
        <end position="425"/>
    </location>
</feature>
<comment type="caution">
    <text evidence="2">The sequence shown here is derived from an EMBL/GenBank/DDBJ whole genome shotgun (WGS) entry which is preliminary data.</text>
</comment>
<dbReference type="EMBL" id="BPFH01000003">
    <property type="protein sequence ID" value="GIT95106.1"/>
    <property type="molecule type" value="Genomic_DNA"/>
</dbReference>
<gene>
    <name evidence="2" type="primary">creD</name>
    <name evidence="2" type="ORF">JANAI62_17290</name>
</gene>
<dbReference type="NCBIfam" id="NF008712">
    <property type="entry name" value="PRK11715.1-1"/>
    <property type="match status" value="1"/>
</dbReference>
<keyword evidence="1" id="KW-0472">Membrane</keyword>
<dbReference type="PIRSF" id="PIRSF004548">
    <property type="entry name" value="CreD"/>
    <property type="match status" value="1"/>
</dbReference>
<protein>
    <submittedName>
        <fullName evidence="2">Cell envelope integrity protein CreD</fullName>
    </submittedName>
</protein>
<feature type="transmembrane region" description="Helical" evidence="1">
    <location>
        <begin position="384"/>
        <end position="401"/>
    </location>
</feature>
<feature type="transmembrane region" description="Helical" evidence="1">
    <location>
        <begin position="301"/>
        <end position="319"/>
    </location>
</feature>
<keyword evidence="1" id="KW-1133">Transmembrane helix</keyword>
<organism evidence="2 3">
    <name type="scientific">Jannaschia pagri</name>
    <dbReference type="NCBI Taxonomy" id="2829797"/>
    <lineage>
        <taxon>Bacteria</taxon>
        <taxon>Pseudomonadati</taxon>
        <taxon>Pseudomonadota</taxon>
        <taxon>Alphaproteobacteria</taxon>
        <taxon>Rhodobacterales</taxon>
        <taxon>Roseobacteraceae</taxon>
        <taxon>Jannaschia</taxon>
    </lineage>
</organism>
<dbReference type="PANTHER" id="PTHR30092">
    <property type="entry name" value="INNER MEMBRANE PROTEIN CRED"/>
    <property type="match status" value="1"/>
</dbReference>
<evidence type="ECO:0000256" key="1">
    <source>
        <dbReference type="SAM" id="Phobius"/>
    </source>
</evidence>
<dbReference type="Proteomes" id="UP000786693">
    <property type="component" value="Unassembled WGS sequence"/>
</dbReference>
<dbReference type="Pfam" id="PF06123">
    <property type="entry name" value="CreD"/>
    <property type="match status" value="1"/>
</dbReference>
<evidence type="ECO:0000313" key="3">
    <source>
        <dbReference type="Proteomes" id="UP000786693"/>
    </source>
</evidence>
<feature type="transmembrane region" description="Helical" evidence="1">
    <location>
        <begin position="7"/>
        <end position="29"/>
    </location>
</feature>